<evidence type="ECO:0000313" key="3">
    <source>
        <dbReference type="Proteomes" id="UP000305948"/>
    </source>
</evidence>
<accession>A0A5C3N3G7</accession>
<feature type="region of interest" description="Disordered" evidence="1">
    <location>
        <begin position="253"/>
        <end position="301"/>
    </location>
</feature>
<feature type="region of interest" description="Disordered" evidence="1">
    <location>
        <begin position="129"/>
        <end position="181"/>
    </location>
</feature>
<feature type="compositionally biased region" description="Basic and acidic residues" evidence="1">
    <location>
        <begin position="467"/>
        <end position="484"/>
    </location>
</feature>
<name>A0A5C3N3G7_9AGAM</name>
<proteinExistence type="predicted"/>
<evidence type="ECO:0000256" key="1">
    <source>
        <dbReference type="SAM" id="MobiDB-lite"/>
    </source>
</evidence>
<feature type="compositionally biased region" description="Basic and acidic residues" evidence="1">
    <location>
        <begin position="129"/>
        <end position="155"/>
    </location>
</feature>
<protein>
    <submittedName>
        <fullName evidence="2">Uncharacterized protein</fullName>
    </submittedName>
</protein>
<dbReference type="Proteomes" id="UP000305948">
    <property type="component" value="Unassembled WGS sequence"/>
</dbReference>
<sequence>MSMHNSYECLRATDWRDTTYSSMQDWARVSCISPALILLGDGRVGEAIWDIGSEGRDETQEHDFQIGTREIQHSRACKIGLGYLVSLRTFKSGPEGYNIPEHARLGSGILYPSGFDGFGDGARGCVREWDGSGRDEGAERASKGTRERTRTRDGIRAAQNGWTDSGEENVGEERHSGEEQERMTWRKIGLRVGIGGIQHTRACKIGLGYLDLGVGTGGIQHTRACKIGLGYLVSLWFRWLSWIDGETREEESGRAREAEDVCGQKGRDGRREEEKGGGVKREGERTGTAGEHKRRDCRTLTSKSRSEGYNISKHARLGLAILYLSGFDDFRGLIGRVRAEKEEESETGGLQHIPACKIGLGYLVSLRLRSLLGDDDERMWEAGQEESERRDWEERNRDRRVTTYPSVQDWAWDGRSGRVCQRVRTRVAEDKRGSGVMRGREGREEQWKGGYVVGEREELEITEEAEAERNGKRGTGDVGGDRES</sequence>
<gene>
    <name evidence="2" type="ORF">OE88DRAFT_1647297</name>
</gene>
<feature type="region of interest" description="Disordered" evidence="1">
    <location>
        <begin position="458"/>
        <end position="484"/>
    </location>
</feature>
<feature type="compositionally biased region" description="Basic and acidic residues" evidence="1">
    <location>
        <begin position="171"/>
        <end position="181"/>
    </location>
</feature>
<feature type="compositionally biased region" description="Basic and acidic residues" evidence="1">
    <location>
        <begin position="265"/>
        <end position="298"/>
    </location>
</feature>
<organism evidence="2 3">
    <name type="scientific">Heliocybe sulcata</name>
    <dbReference type="NCBI Taxonomy" id="5364"/>
    <lineage>
        <taxon>Eukaryota</taxon>
        <taxon>Fungi</taxon>
        <taxon>Dikarya</taxon>
        <taxon>Basidiomycota</taxon>
        <taxon>Agaricomycotina</taxon>
        <taxon>Agaricomycetes</taxon>
        <taxon>Gloeophyllales</taxon>
        <taxon>Gloeophyllaceae</taxon>
        <taxon>Heliocybe</taxon>
    </lineage>
</organism>
<keyword evidence="3" id="KW-1185">Reference proteome</keyword>
<evidence type="ECO:0000313" key="2">
    <source>
        <dbReference type="EMBL" id="TFK48331.1"/>
    </source>
</evidence>
<dbReference type="AlphaFoldDB" id="A0A5C3N3G7"/>
<reference evidence="2 3" key="1">
    <citation type="journal article" date="2019" name="Nat. Ecol. Evol.">
        <title>Megaphylogeny resolves global patterns of mushroom evolution.</title>
        <authorList>
            <person name="Varga T."/>
            <person name="Krizsan K."/>
            <person name="Foldi C."/>
            <person name="Dima B."/>
            <person name="Sanchez-Garcia M."/>
            <person name="Sanchez-Ramirez S."/>
            <person name="Szollosi G.J."/>
            <person name="Szarkandi J.G."/>
            <person name="Papp V."/>
            <person name="Albert L."/>
            <person name="Andreopoulos W."/>
            <person name="Angelini C."/>
            <person name="Antonin V."/>
            <person name="Barry K.W."/>
            <person name="Bougher N.L."/>
            <person name="Buchanan P."/>
            <person name="Buyck B."/>
            <person name="Bense V."/>
            <person name="Catcheside P."/>
            <person name="Chovatia M."/>
            <person name="Cooper J."/>
            <person name="Damon W."/>
            <person name="Desjardin D."/>
            <person name="Finy P."/>
            <person name="Geml J."/>
            <person name="Haridas S."/>
            <person name="Hughes K."/>
            <person name="Justo A."/>
            <person name="Karasinski D."/>
            <person name="Kautmanova I."/>
            <person name="Kiss B."/>
            <person name="Kocsube S."/>
            <person name="Kotiranta H."/>
            <person name="LaButti K.M."/>
            <person name="Lechner B.E."/>
            <person name="Liimatainen K."/>
            <person name="Lipzen A."/>
            <person name="Lukacs Z."/>
            <person name="Mihaltcheva S."/>
            <person name="Morgado L.N."/>
            <person name="Niskanen T."/>
            <person name="Noordeloos M.E."/>
            <person name="Ohm R.A."/>
            <person name="Ortiz-Santana B."/>
            <person name="Ovrebo C."/>
            <person name="Racz N."/>
            <person name="Riley R."/>
            <person name="Savchenko A."/>
            <person name="Shiryaev A."/>
            <person name="Soop K."/>
            <person name="Spirin V."/>
            <person name="Szebenyi C."/>
            <person name="Tomsovsky M."/>
            <person name="Tulloss R.E."/>
            <person name="Uehling J."/>
            <person name="Grigoriev I.V."/>
            <person name="Vagvolgyi C."/>
            <person name="Papp T."/>
            <person name="Martin F.M."/>
            <person name="Miettinen O."/>
            <person name="Hibbett D.S."/>
            <person name="Nagy L.G."/>
        </authorList>
    </citation>
    <scope>NUCLEOTIDE SEQUENCE [LARGE SCALE GENOMIC DNA]</scope>
    <source>
        <strain evidence="2 3">OMC1185</strain>
    </source>
</reference>
<dbReference type="EMBL" id="ML213520">
    <property type="protein sequence ID" value="TFK48331.1"/>
    <property type="molecule type" value="Genomic_DNA"/>
</dbReference>